<feature type="repeat" description="CSPG" evidence="4">
    <location>
        <begin position="563"/>
        <end position="654"/>
    </location>
</feature>
<dbReference type="InterPro" id="IPR039005">
    <property type="entry name" value="CSPG_rpt"/>
</dbReference>
<keyword evidence="8" id="KW-1185">Reference proteome</keyword>
<feature type="region of interest" description="Disordered" evidence="5">
    <location>
        <begin position="1444"/>
        <end position="1473"/>
    </location>
</feature>
<reference evidence="7 8" key="1">
    <citation type="submission" date="2019-05" db="EMBL/GenBank/DDBJ databases">
        <title>Another draft genome of Portunus trituberculatus and its Hox gene families provides insights of decapod evolution.</title>
        <authorList>
            <person name="Jeong J.-H."/>
            <person name="Song I."/>
            <person name="Kim S."/>
            <person name="Choi T."/>
            <person name="Kim D."/>
            <person name="Ryu S."/>
            <person name="Kim W."/>
        </authorList>
    </citation>
    <scope>NUCLEOTIDE SEQUENCE [LARGE SCALE GENOMIC DNA]</scope>
    <source>
        <tissue evidence="7">Muscle</tissue>
    </source>
</reference>
<feature type="compositionally biased region" description="Polar residues" evidence="5">
    <location>
        <begin position="1461"/>
        <end position="1473"/>
    </location>
</feature>
<evidence type="ECO:0000256" key="5">
    <source>
        <dbReference type="SAM" id="MobiDB-lite"/>
    </source>
</evidence>
<keyword evidence="6" id="KW-0472">Membrane</keyword>
<evidence type="ECO:0000256" key="1">
    <source>
        <dbReference type="ARBA" id="ARBA00022729"/>
    </source>
</evidence>
<feature type="repeat" description="CSPG" evidence="4">
    <location>
        <begin position="970"/>
        <end position="1074"/>
    </location>
</feature>
<accession>A0A5B7FA94</accession>
<keyword evidence="2" id="KW-0677">Repeat</keyword>
<keyword evidence="3" id="KW-0325">Glycoprotein</keyword>
<protein>
    <submittedName>
        <fullName evidence="7">Chondroitin sulfate proteoglycan 4</fullName>
    </submittedName>
</protein>
<proteinExistence type="predicted"/>
<dbReference type="PROSITE" id="PS51854">
    <property type="entry name" value="CSPG"/>
    <property type="match status" value="7"/>
</dbReference>
<feature type="transmembrane region" description="Helical" evidence="6">
    <location>
        <begin position="1484"/>
        <end position="1508"/>
    </location>
</feature>
<feature type="repeat" description="CSPG" evidence="4">
    <location>
        <begin position="101"/>
        <end position="195"/>
    </location>
</feature>
<evidence type="ECO:0000313" key="8">
    <source>
        <dbReference type="Proteomes" id="UP000324222"/>
    </source>
</evidence>
<feature type="repeat" description="CSPG" evidence="4">
    <location>
        <begin position="847"/>
        <end position="944"/>
    </location>
</feature>
<gene>
    <name evidence="7" type="primary">CSPG4</name>
    <name evidence="7" type="ORF">E2C01_035783</name>
</gene>
<dbReference type="Proteomes" id="UP000324222">
    <property type="component" value="Unassembled WGS sequence"/>
</dbReference>
<dbReference type="OrthoDB" id="430044at2759"/>
<organism evidence="7 8">
    <name type="scientific">Portunus trituberculatus</name>
    <name type="common">Swimming crab</name>
    <name type="synonym">Neptunus trituberculatus</name>
    <dbReference type="NCBI Taxonomy" id="210409"/>
    <lineage>
        <taxon>Eukaryota</taxon>
        <taxon>Metazoa</taxon>
        <taxon>Ecdysozoa</taxon>
        <taxon>Arthropoda</taxon>
        <taxon>Crustacea</taxon>
        <taxon>Multicrustacea</taxon>
        <taxon>Malacostraca</taxon>
        <taxon>Eumalacostraca</taxon>
        <taxon>Eucarida</taxon>
        <taxon>Decapoda</taxon>
        <taxon>Pleocyemata</taxon>
        <taxon>Brachyura</taxon>
        <taxon>Eubrachyura</taxon>
        <taxon>Portunoidea</taxon>
        <taxon>Portunidae</taxon>
        <taxon>Portuninae</taxon>
        <taxon>Portunus</taxon>
    </lineage>
</organism>
<feature type="repeat" description="CSPG" evidence="4">
    <location>
        <begin position="215"/>
        <end position="316"/>
    </location>
</feature>
<evidence type="ECO:0000256" key="6">
    <source>
        <dbReference type="SAM" id="Phobius"/>
    </source>
</evidence>
<comment type="caution">
    <text evidence="7">The sequence shown here is derived from an EMBL/GenBank/DDBJ whole genome shotgun (WGS) entry which is preliminary data.</text>
</comment>
<dbReference type="GO" id="GO:0009653">
    <property type="term" value="P:anatomical structure morphogenesis"/>
    <property type="evidence" value="ECO:0007669"/>
    <property type="project" value="TreeGrafter"/>
</dbReference>
<evidence type="ECO:0000256" key="4">
    <source>
        <dbReference type="PROSITE-ProRule" id="PRU01201"/>
    </source>
</evidence>
<feature type="repeat" description="CSPG" evidence="4">
    <location>
        <begin position="333"/>
        <end position="430"/>
    </location>
</feature>
<feature type="region of interest" description="Disordered" evidence="5">
    <location>
        <begin position="1522"/>
        <end position="1580"/>
    </location>
</feature>
<dbReference type="PANTHER" id="PTHR45739">
    <property type="entry name" value="MATRIX PROTEIN, PUTATIVE-RELATED"/>
    <property type="match status" value="1"/>
</dbReference>
<dbReference type="InterPro" id="IPR051561">
    <property type="entry name" value="FRAS1_ECM"/>
</dbReference>
<evidence type="ECO:0000313" key="7">
    <source>
        <dbReference type="EMBL" id="MPC42169.1"/>
    </source>
</evidence>
<dbReference type="PANTHER" id="PTHR45739:SF12">
    <property type="entry name" value="CHONDROITIN SULFATE PROTEOGLYCAN 4-LIKE ISOFORM X2"/>
    <property type="match status" value="1"/>
</dbReference>
<feature type="compositionally biased region" description="Basic and acidic residues" evidence="5">
    <location>
        <begin position="1444"/>
        <end position="1454"/>
    </location>
</feature>
<name>A0A5B7FA94_PORTR</name>
<dbReference type="EMBL" id="VSRR010005334">
    <property type="protein sequence ID" value="MPC42169.1"/>
    <property type="molecule type" value="Genomic_DNA"/>
</dbReference>
<dbReference type="Pfam" id="PF16184">
    <property type="entry name" value="Cadherin_3"/>
    <property type="match status" value="11"/>
</dbReference>
<keyword evidence="1" id="KW-0732">Signal</keyword>
<sequence length="1664" mass="186184">MSGVRCISRGTSVWSSFRHEDQILFRCRISVLNLKGPENGYIQSSQSPGVPIHTFTLEQVQHGLVSYVHRGPSNTKIVLQVSDGIETGDPVILRVAAFELQVYLVNKTGLSITHGSWALITPANLSYTTNAPEQDLEVFFEITGQPRYGAVQRLRGPDRWADVEQFSSRQLQKGKIRYVHINTEPHEDEFRFKLFCGDQKFPTEYTFSITFVSVTVDIIRNAELLIDRVQESFISEGFLQSETRPDPTPSRDIMYKIISPPMYGSIFLSSGDLTQHKQLKKGSNFSQEDVAKGRIKYRLHRKSYSTLRDSFQFKVTSNGRASTVHTFNIRHTPPPVDADIVVERMDIREGGTEKITDKYLKIEVQNIRNIVFNVTVPPKHGAINVVDESMVTPARLNTTFFTSHEINSGTVSYTHDDSESTKDRFHFVALAEDPQVDFQYVGVMHFRIIMINDNHPLRTMEKVINVVTNSERVITANDLRYVDPDIDTPTTSIQYTRSKIPNGEFYHVEDRSDPVYLFTQEDIDRRRIVFRHEGPSYGKSVISVTDGQLSSTGILEVVASEPFIEIVNNSGIIVPRGQEAPISNYNLSVETNMNAWGAAILFRVTKQPRYGRLVGLGSLEPRNTFTEADLQNGHLRYVNKGDPSFRDEFRFQARIGDTTTEGIFEVKVNVFDQALINQGRVHYVEVGTNVTSDHFVFDVTNGISSLSRLVFNIQVIPKTIYLSAGLIQVDEGAHTTVTPSVVTVLTDYYTDKIRQYLVTVQPSAAVMDPDTPAENLSITVATPDSGFLALASNLSHPVSSFTQADVNNKRLYFTHTGGLSGMFRWEASDQVHGTGSHVFTVTARELHLHLRHNKPMWVFPMMQQTLSSEVLLTLTSDYDPRRSVMYVVRQAPLLGHLLLEGPGGVRVPVENFTQRHINESRVIFEHTSPFTELSASDMFVFDIETPFAEPLRDQEFHLEISVASPRGGGLERYLGLAPLVVAEGGQATVRPDNLNLSAVLEFIEGYPAASSSDRPPPRLITTVTAVPTHGVFTLRKRNLTEGYTFTVRDIEKGRVRYEHDHSDTLRDAMGFTVALAGNGSSPDVLLFNGSLNVSVTPVNDQPFTLITIPPVMKVVHRQNAVITNHSLLTTDPDNPPSEIDYELMNTPDHGRLILAHNYSVAVQSFTQEDINAGRILYAHDGTNDSDRFYFKVSDGKHEPKYTVFTIEIQPLTLTLVNHTVLPLRQTTTTAYLTPHHLAAHTNGNPNHIFYNVTRPPRFGHLYMNDQVVHTFGQVNIDKGEILYMQVEMTEPADNFQVDIWTWEATVPGVEVRVAVSPLIESNPMTAVVGGRTRLTLEHLDASQLATVTGSSPVFKVKRRPRFGRIKKVTRRVRRSGRSHEVQQFTHEELRAGVIYYVARKLNLKAEEPLHDALHYVLHVPAPGIQPAEGTLRLTLVEAGAVLKEGAEPPRHLRPDLPPSVRGSSETSSAGNGNSELFLGIPEDYLMVVVAGAVALVAIVAIVVVARFATRRRHSDKRRDVVMDADVASLPPPLPSDSRPNSFLTDDMSELECRPTDLPSSPRPGRHLHHHHHNGGSGSLGLAAHLTDSDASWPHDISREVSPAVPQCKVTPLCTDTASRDTPYDPHLAGYPYGMDTQQAEEWGLYEKHQPRTTNPMLRKNQYWV</sequence>
<feature type="repeat" description="CSPG" evidence="4">
    <location>
        <begin position="1102"/>
        <end position="1195"/>
    </location>
</feature>
<evidence type="ECO:0000256" key="2">
    <source>
        <dbReference type="ARBA" id="ARBA00022737"/>
    </source>
</evidence>
<evidence type="ECO:0000256" key="3">
    <source>
        <dbReference type="ARBA" id="ARBA00023180"/>
    </source>
</evidence>
<keyword evidence="6" id="KW-1133">Transmembrane helix</keyword>
<feature type="compositionally biased region" description="Basic residues" evidence="5">
    <location>
        <begin position="1563"/>
        <end position="1573"/>
    </location>
</feature>
<keyword evidence="6" id="KW-0812">Transmembrane</keyword>